<evidence type="ECO:0000256" key="7">
    <source>
        <dbReference type="ARBA" id="ARBA00023128"/>
    </source>
</evidence>
<proteinExistence type="inferred from homology"/>
<feature type="repeat" description="Solcar" evidence="9">
    <location>
        <begin position="128"/>
        <end position="212"/>
    </location>
</feature>
<evidence type="ECO:0000313" key="12">
    <source>
        <dbReference type="Proteomes" id="UP000054350"/>
    </source>
</evidence>
<dbReference type="SUPFAM" id="SSF103506">
    <property type="entry name" value="Mitochondrial carrier"/>
    <property type="match status" value="1"/>
</dbReference>
<reference evidence="12" key="2">
    <citation type="submission" date="2009-11" db="EMBL/GenBank/DDBJ databases">
        <title>The Genome Sequence of Allomyces macrogynus strain ATCC 38327.</title>
        <authorList>
            <consortium name="The Broad Institute Genome Sequencing Platform"/>
            <person name="Russ C."/>
            <person name="Cuomo C."/>
            <person name="Shea T."/>
            <person name="Young S.K."/>
            <person name="Zeng Q."/>
            <person name="Koehrsen M."/>
            <person name="Haas B."/>
            <person name="Borodovsky M."/>
            <person name="Guigo R."/>
            <person name="Alvarado L."/>
            <person name="Berlin A."/>
            <person name="Borenstein D."/>
            <person name="Chen Z."/>
            <person name="Engels R."/>
            <person name="Freedman E."/>
            <person name="Gellesch M."/>
            <person name="Goldberg J."/>
            <person name="Griggs A."/>
            <person name="Gujja S."/>
            <person name="Heiman D."/>
            <person name="Hepburn T."/>
            <person name="Howarth C."/>
            <person name="Jen D."/>
            <person name="Larson L."/>
            <person name="Lewis B."/>
            <person name="Mehta T."/>
            <person name="Park D."/>
            <person name="Pearson M."/>
            <person name="Roberts A."/>
            <person name="Saif S."/>
            <person name="Shenoy N."/>
            <person name="Sisk P."/>
            <person name="Stolte C."/>
            <person name="Sykes S."/>
            <person name="Walk T."/>
            <person name="White J."/>
            <person name="Yandava C."/>
            <person name="Burger G."/>
            <person name="Gray M.W."/>
            <person name="Holland P.W.H."/>
            <person name="King N."/>
            <person name="Lang F.B.F."/>
            <person name="Roger A.J."/>
            <person name="Ruiz-Trillo I."/>
            <person name="Lander E."/>
            <person name="Nusbaum C."/>
        </authorList>
    </citation>
    <scope>NUCLEOTIDE SEQUENCE [LARGE SCALE GENOMIC DNA]</scope>
    <source>
        <strain evidence="12">ATCC 38327</strain>
    </source>
</reference>
<evidence type="ECO:0000313" key="11">
    <source>
        <dbReference type="EMBL" id="KNE69587.1"/>
    </source>
</evidence>
<dbReference type="GO" id="GO:0031966">
    <property type="term" value="C:mitochondrial membrane"/>
    <property type="evidence" value="ECO:0007669"/>
    <property type="project" value="UniProtKB-SubCell"/>
</dbReference>
<name>A0A0L0T4C7_ALLM3</name>
<feature type="repeat" description="Solcar" evidence="9">
    <location>
        <begin position="216"/>
        <end position="300"/>
    </location>
</feature>
<keyword evidence="7" id="KW-0496">Mitochondrion</keyword>
<comment type="subcellular location">
    <subcellularLocation>
        <location evidence="1">Mitochondrion membrane</location>
        <topology evidence="1">Multi-pass membrane protein</topology>
    </subcellularLocation>
</comment>
<feature type="repeat" description="Solcar" evidence="9">
    <location>
        <begin position="36"/>
        <end position="120"/>
    </location>
</feature>
<keyword evidence="8 9" id="KW-0472">Membrane</keyword>
<evidence type="ECO:0000256" key="10">
    <source>
        <dbReference type="RuleBase" id="RU000488"/>
    </source>
</evidence>
<dbReference type="eggNOG" id="KOG0756">
    <property type="taxonomic scope" value="Eukaryota"/>
</dbReference>
<dbReference type="OrthoDB" id="44467at2759"/>
<evidence type="ECO:0000256" key="6">
    <source>
        <dbReference type="ARBA" id="ARBA00022989"/>
    </source>
</evidence>
<sequence>MASAPAAAAATAPAVSTGTAPAMSASTTARRGMKKEKPWHSFVAGAIGGSVEIAITYPTEFAKTQLQLPGNRFANPIAVLGHHVRTYGPLAIYSGLAPMVAGNAAKAAVRFLAYDAIKVRVAALDFVPRPLVPLLAGLGAGAVEAVTVVTPSETLKTRMVAARNAGTPLAVTAAIREVGGVRGMWRGCRAVVARQAANSAVRFGVYGVLRDKTPSDSPVWAFACGMVAGTVTVYATMPLDVVKTKLQAPGAKARGMWAVATQTVKEDGVKGLWRGATPRLARLVFSGAIVFTVYEQVMRGLRVLDPPRDQE</sequence>
<evidence type="ECO:0000256" key="2">
    <source>
        <dbReference type="ARBA" id="ARBA00006375"/>
    </source>
</evidence>
<dbReference type="Pfam" id="PF00153">
    <property type="entry name" value="Mito_carr"/>
    <property type="match status" value="3"/>
</dbReference>
<evidence type="ECO:0000256" key="5">
    <source>
        <dbReference type="ARBA" id="ARBA00022737"/>
    </source>
</evidence>
<keyword evidence="12" id="KW-1185">Reference proteome</keyword>
<dbReference type="STRING" id="578462.A0A0L0T4C7"/>
<dbReference type="PROSITE" id="PS50920">
    <property type="entry name" value="SOLCAR"/>
    <property type="match status" value="3"/>
</dbReference>
<protein>
    <recommendedName>
        <fullName evidence="13">Mitochondrial carrier protein</fullName>
    </recommendedName>
</protein>
<evidence type="ECO:0000256" key="4">
    <source>
        <dbReference type="ARBA" id="ARBA00022692"/>
    </source>
</evidence>
<dbReference type="InterPro" id="IPR049563">
    <property type="entry name" value="TXTP-like"/>
</dbReference>
<dbReference type="OMA" id="AWYAGCT"/>
<reference evidence="11 12" key="1">
    <citation type="submission" date="2009-11" db="EMBL/GenBank/DDBJ databases">
        <title>Annotation of Allomyces macrogynus ATCC 38327.</title>
        <authorList>
            <consortium name="The Broad Institute Genome Sequencing Platform"/>
            <person name="Russ C."/>
            <person name="Cuomo C."/>
            <person name="Burger G."/>
            <person name="Gray M.W."/>
            <person name="Holland P.W.H."/>
            <person name="King N."/>
            <person name="Lang F.B.F."/>
            <person name="Roger A.J."/>
            <person name="Ruiz-Trillo I."/>
            <person name="Young S.K."/>
            <person name="Zeng Q."/>
            <person name="Gargeya S."/>
            <person name="Fitzgerald M."/>
            <person name="Haas B."/>
            <person name="Abouelleil A."/>
            <person name="Alvarado L."/>
            <person name="Arachchi H.M."/>
            <person name="Berlin A."/>
            <person name="Chapman S.B."/>
            <person name="Gearin G."/>
            <person name="Goldberg J."/>
            <person name="Griggs A."/>
            <person name="Gujja S."/>
            <person name="Hansen M."/>
            <person name="Heiman D."/>
            <person name="Howarth C."/>
            <person name="Larimer J."/>
            <person name="Lui A."/>
            <person name="MacDonald P.J.P."/>
            <person name="McCowen C."/>
            <person name="Montmayeur A."/>
            <person name="Murphy C."/>
            <person name="Neiman D."/>
            <person name="Pearson M."/>
            <person name="Priest M."/>
            <person name="Roberts A."/>
            <person name="Saif S."/>
            <person name="Shea T."/>
            <person name="Sisk P."/>
            <person name="Stolte C."/>
            <person name="Sykes S."/>
            <person name="Wortman J."/>
            <person name="Nusbaum C."/>
            <person name="Birren B."/>
        </authorList>
    </citation>
    <scope>NUCLEOTIDE SEQUENCE [LARGE SCALE GENOMIC DNA]</scope>
    <source>
        <strain evidence="11 12">ATCC 38327</strain>
    </source>
</reference>
<dbReference type="Gene3D" id="1.50.40.10">
    <property type="entry name" value="Mitochondrial carrier domain"/>
    <property type="match status" value="1"/>
</dbReference>
<gene>
    <name evidence="11" type="ORF">AMAG_14143</name>
</gene>
<evidence type="ECO:0000256" key="9">
    <source>
        <dbReference type="PROSITE-ProRule" id="PRU00282"/>
    </source>
</evidence>
<keyword evidence="6" id="KW-1133">Transmembrane helix</keyword>
<dbReference type="PANTHER" id="PTHR45788">
    <property type="entry name" value="SUCCINATE/FUMARATE MITOCHONDRIAL TRANSPORTER-RELATED"/>
    <property type="match status" value="1"/>
</dbReference>
<dbReference type="InterPro" id="IPR018108">
    <property type="entry name" value="MCP_transmembrane"/>
</dbReference>
<evidence type="ECO:0000256" key="1">
    <source>
        <dbReference type="ARBA" id="ARBA00004225"/>
    </source>
</evidence>
<dbReference type="InterPro" id="IPR023395">
    <property type="entry name" value="MCP_dom_sf"/>
</dbReference>
<dbReference type="VEuPathDB" id="FungiDB:AMAG_14143"/>
<evidence type="ECO:0008006" key="13">
    <source>
        <dbReference type="Google" id="ProtNLM"/>
    </source>
</evidence>
<dbReference type="EMBL" id="GG745361">
    <property type="protein sequence ID" value="KNE69587.1"/>
    <property type="molecule type" value="Genomic_DNA"/>
</dbReference>
<organism evidence="11 12">
    <name type="scientific">Allomyces macrogynus (strain ATCC 38327)</name>
    <name type="common">Allomyces javanicus var. macrogynus</name>
    <dbReference type="NCBI Taxonomy" id="578462"/>
    <lineage>
        <taxon>Eukaryota</taxon>
        <taxon>Fungi</taxon>
        <taxon>Fungi incertae sedis</taxon>
        <taxon>Blastocladiomycota</taxon>
        <taxon>Blastocladiomycetes</taxon>
        <taxon>Blastocladiales</taxon>
        <taxon>Blastocladiaceae</taxon>
        <taxon>Allomyces</taxon>
    </lineage>
</organism>
<dbReference type="GO" id="GO:0006843">
    <property type="term" value="P:mitochondrial citrate transmembrane transport"/>
    <property type="evidence" value="ECO:0007669"/>
    <property type="project" value="TreeGrafter"/>
</dbReference>
<keyword evidence="4 9" id="KW-0812">Transmembrane</keyword>
<keyword evidence="3 10" id="KW-0813">Transport</keyword>
<evidence type="ECO:0000256" key="3">
    <source>
        <dbReference type="ARBA" id="ARBA00022448"/>
    </source>
</evidence>
<accession>A0A0L0T4C7</accession>
<evidence type="ECO:0000256" key="8">
    <source>
        <dbReference type="ARBA" id="ARBA00023136"/>
    </source>
</evidence>
<comment type="similarity">
    <text evidence="2 10">Belongs to the mitochondrial carrier (TC 2.A.29) family.</text>
</comment>
<dbReference type="GO" id="GO:0071913">
    <property type="term" value="F:citrate secondary active transmembrane transporter activity"/>
    <property type="evidence" value="ECO:0007669"/>
    <property type="project" value="TreeGrafter"/>
</dbReference>
<keyword evidence="5" id="KW-0677">Repeat</keyword>
<dbReference type="AlphaFoldDB" id="A0A0L0T4C7"/>
<dbReference type="PANTHER" id="PTHR45788:SF4">
    <property type="entry name" value="TRICARBOXYLATE TRANSPORT PROTEIN, MITOCHONDRIAL"/>
    <property type="match status" value="1"/>
</dbReference>
<dbReference type="Proteomes" id="UP000054350">
    <property type="component" value="Unassembled WGS sequence"/>
</dbReference>